<dbReference type="SFLD" id="SFLDS00003">
    <property type="entry name" value="Haloacid_Dehalogenase"/>
    <property type="match status" value="1"/>
</dbReference>
<dbReference type="STRING" id="485915.Dret_1262"/>
<dbReference type="eggNOG" id="COG2217">
    <property type="taxonomic scope" value="Bacteria"/>
</dbReference>
<reference evidence="21 22" key="2">
    <citation type="journal article" date="2010" name="Stand. Genomic Sci.">
        <title>Complete genome sequence of Desulfohalobium retbaense type strain (HR(100)).</title>
        <authorList>
            <person name="Spring S."/>
            <person name="Nolan M."/>
            <person name="Lapidus A."/>
            <person name="Glavina Del Rio T."/>
            <person name="Copeland A."/>
            <person name="Tice H."/>
            <person name="Cheng J.F."/>
            <person name="Lucas S."/>
            <person name="Land M."/>
            <person name="Chen F."/>
            <person name="Bruce D."/>
            <person name="Goodwin L."/>
            <person name="Pitluck S."/>
            <person name="Ivanova N."/>
            <person name="Mavromatis K."/>
            <person name="Mikhailova N."/>
            <person name="Pati A."/>
            <person name="Chen A."/>
            <person name="Palaniappan K."/>
            <person name="Hauser L."/>
            <person name="Chang Y.J."/>
            <person name="Jeffries C.D."/>
            <person name="Munk C."/>
            <person name="Kiss H."/>
            <person name="Chain P."/>
            <person name="Han C."/>
            <person name="Brettin T."/>
            <person name="Detter J.C."/>
            <person name="Schuler E."/>
            <person name="Goker M."/>
            <person name="Rohde M."/>
            <person name="Bristow J."/>
            <person name="Eisen J.A."/>
            <person name="Markowitz V."/>
            <person name="Hugenholtz P."/>
            <person name="Kyrpides N.C."/>
            <person name="Klenk H.P."/>
        </authorList>
    </citation>
    <scope>NUCLEOTIDE SEQUENCE [LARGE SCALE GENOMIC DNA]</scope>
    <source>
        <strain evidence="21 22">DSM 5692</strain>
    </source>
</reference>
<organism evidence="21 22">
    <name type="scientific">Desulfohalobium retbaense (strain ATCC 49708 / DSM 5692 / JCM 16813 / HR100)</name>
    <dbReference type="NCBI Taxonomy" id="485915"/>
    <lineage>
        <taxon>Bacteria</taxon>
        <taxon>Pseudomonadati</taxon>
        <taxon>Thermodesulfobacteriota</taxon>
        <taxon>Desulfovibrionia</taxon>
        <taxon>Desulfovibrionales</taxon>
        <taxon>Desulfohalobiaceae</taxon>
        <taxon>Desulfohalobium</taxon>
    </lineage>
</organism>
<keyword evidence="16" id="KW-0406">Ion transport</keyword>
<keyword evidence="6" id="KW-0597">Phosphoprotein</keyword>
<dbReference type="SUPFAM" id="SSF81665">
    <property type="entry name" value="Calcium ATPase, transmembrane domain M"/>
    <property type="match status" value="1"/>
</dbReference>
<dbReference type="AlphaFoldDB" id="C8X1X8"/>
<comment type="subcellular location">
    <subcellularLocation>
        <location evidence="1">Cell membrane</location>
        <topology evidence="1">Multi-pass membrane protein</topology>
    </subcellularLocation>
</comment>
<evidence type="ECO:0000256" key="13">
    <source>
        <dbReference type="ARBA" id="ARBA00022967"/>
    </source>
</evidence>
<evidence type="ECO:0000256" key="11">
    <source>
        <dbReference type="ARBA" id="ARBA00022840"/>
    </source>
</evidence>
<evidence type="ECO:0000256" key="4">
    <source>
        <dbReference type="ARBA" id="ARBA00022448"/>
    </source>
</evidence>
<feature type="transmembrane region" description="Helical" evidence="19">
    <location>
        <begin position="310"/>
        <end position="338"/>
    </location>
</feature>
<feature type="transmembrane region" description="Helical" evidence="19">
    <location>
        <begin position="64"/>
        <end position="83"/>
    </location>
</feature>
<dbReference type="NCBIfam" id="TIGR01511">
    <property type="entry name" value="ATPase-IB1_Cu"/>
    <property type="match status" value="1"/>
</dbReference>
<evidence type="ECO:0000256" key="7">
    <source>
        <dbReference type="ARBA" id="ARBA00022692"/>
    </source>
</evidence>
<evidence type="ECO:0000256" key="2">
    <source>
        <dbReference type="ARBA" id="ARBA00006024"/>
    </source>
</evidence>
<dbReference type="InterPro" id="IPR036412">
    <property type="entry name" value="HAD-like_sf"/>
</dbReference>
<evidence type="ECO:0000256" key="8">
    <source>
        <dbReference type="ARBA" id="ARBA00022723"/>
    </source>
</evidence>
<feature type="transmembrane region" description="Helical" evidence="19">
    <location>
        <begin position="641"/>
        <end position="660"/>
    </location>
</feature>
<evidence type="ECO:0000256" key="9">
    <source>
        <dbReference type="ARBA" id="ARBA00022741"/>
    </source>
</evidence>
<dbReference type="SUPFAM" id="SSF81653">
    <property type="entry name" value="Calcium ATPase, transduction domain A"/>
    <property type="match status" value="1"/>
</dbReference>
<dbReference type="FunFam" id="2.70.150.10:FF:000002">
    <property type="entry name" value="Copper-transporting ATPase 1, putative"/>
    <property type="match status" value="1"/>
</dbReference>
<dbReference type="NCBIfam" id="TIGR01494">
    <property type="entry name" value="ATPase_P-type"/>
    <property type="match status" value="1"/>
</dbReference>
<dbReference type="Proteomes" id="UP000001052">
    <property type="component" value="Chromosome"/>
</dbReference>
<comment type="catalytic activity">
    <reaction evidence="18">
        <text>Cu(+)(in) + ATP + H2O = Cu(+)(out) + ADP + phosphate + H(+)</text>
        <dbReference type="Rhea" id="RHEA:25792"/>
        <dbReference type="ChEBI" id="CHEBI:15377"/>
        <dbReference type="ChEBI" id="CHEBI:15378"/>
        <dbReference type="ChEBI" id="CHEBI:30616"/>
        <dbReference type="ChEBI" id="CHEBI:43474"/>
        <dbReference type="ChEBI" id="CHEBI:49552"/>
        <dbReference type="ChEBI" id="CHEBI:456216"/>
        <dbReference type="EC" id="7.2.2.8"/>
    </reaction>
</comment>
<keyword evidence="17 19" id="KW-0472">Membrane</keyword>
<reference evidence="22" key="1">
    <citation type="submission" date="2009-09" db="EMBL/GenBank/DDBJ databases">
        <title>The complete chromosome of Desulfohalobium retbaense DSM 5692.</title>
        <authorList>
            <consortium name="US DOE Joint Genome Institute (JGI-PGF)"/>
            <person name="Lucas S."/>
            <person name="Copeland A."/>
            <person name="Lapidus A."/>
            <person name="Glavina del Rio T."/>
            <person name="Dalin E."/>
            <person name="Tice H."/>
            <person name="Bruce D."/>
            <person name="Goodwin L."/>
            <person name="Pitluck S."/>
            <person name="Kyrpides N."/>
            <person name="Mavromatis K."/>
            <person name="Ivanova N."/>
            <person name="Mikhailova N."/>
            <person name="Munk A.C."/>
            <person name="Brettin T."/>
            <person name="Detter J.C."/>
            <person name="Han C."/>
            <person name="Tapia R."/>
            <person name="Larimer F."/>
            <person name="Land M."/>
            <person name="Hauser L."/>
            <person name="Markowitz V."/>
            <person name="Cheng J.-F."/>
            <person name="Hugenholtz P."/>
            <person name="Woyke T."/>
            <person name="Wu D."/>
            <person name="Spring S."/>
            <person name="Klenk H.-P."/>
            <person name="Eisen J.A."/>
        </authorList>
    </citation>
    <scope>NUCLEOTIDE SEQUENCE [LARGE SCALE GENOMIC DNA]</scope>
    <source>
        <strain evidence="22">DSM 5692</strain>
    </source>
</reference>
<comment type="similarity">
    <text evidence="2 19">Belongs to the cation transport ATPase (P-type) (TC 3.A.3) family. Type IB subfamily.</text>
</comment>
<dbReference type="PRINTS" id="PR00119">
    <property type="entry name" value="CATATPASE"/>
</dbReference>
<dbReference type="SFLD" id="SFLDG00002">
    <property type="entry name" value="C1.7:_P-type_atpase_like"/>
    <property type="match status" value="1"/>
</dbReference>
<evidence type="ECO:0000256" key="14">
    <source>
        <dbReference type="ARBA" id="ARBA00022989"/>
    </source>
</evidence>
<dbReference type="GO" id="GO:0016887">
    <property type="term" value="F:ATP hydrolysis activity"/>
    <property type="evidence" value="ECO:0007669"/>
    <property type="project" value="InterPro"/>
</dbReference>
<accession>C8X1X8</accession>
<evidence type="ECO:0000256" key="5">
    <source>
        <dbReference type="ARBA" id="ARBA00022475"/>
    </source>
</evidence>
<proteinExistence type="inferred from homology"/>
<evidence type="ECO:0000313" key="22">
    <source>
        <dbReference type="Proteomes" id="UP000001052"/>
    </source>
</evidence>
<feature type="domain" description="P-type ATPase A" evidence="20">
    <location>
        <begin position="159"/>
        <end position="259"/>
    </location>
</feature>
<feature type="transmembrane region" description="Helical" evidence="19">
    <location>
        <begin position="617"/>
        <end position="635"/>
    </location>
</feature>
<dbReference type="GO" id="GO:0043682">
    <property type="term" value="F:P-type divalent copper transporter activity"/>
    <property type="evidence" value="ECO:0007669"/>
    <property type="project" value="TreeGrafter"/>
</dbReference>
<dbReference type="GO" id="GO:0005507">
    <property type="term" value="F:copper ion binding"/>
    <property type="evidence" value="ECO:0007669"/>
    <property type="project" value="TreeGrafter"/>
</dbReference>
<dbReference type="RefSeq" id="WP_015751697.1">
    <property type="nucleotide sequence ID" value="NC_013223.1"/>
</dbReference>
<dbReference type="HOGENOM" id="CLU_001771_6_4_7"/>
<evidence type="ECO:0000256" key="19">
    <source>
        <dbReference type="RuleBase" id="RU362081"/>
    </source>
</evidence>
<keyword evidence="13" id="KW-1278">Translocase</keyword>
<evidence type="ECO:0000313" key="21">
    <source>
        <dbReference type="EMBL" id="ACV68550.1"/>
    </source>
</evidence>
<dbReference type="GO" id="GO:0140581">
    <property type="term" value="F:P-type monovalent copper transporter activity"/>
    <property type="evidence" value="ECO:0007669"/>
    <property type="project" value="UniProtKB-EC"/>
</dbReference>
<dbReference type="EC" id="7.2.2.8" evidence="3"/>
<dbReference type="Gene3D" id="3.40.1110.10">
    <property type="entry name" value="Calcium-transporting ATPase, cytoplasmic domain N"/>
    <property type="match status" value="1"/>
</dbReference>
<dbReference type="SUPFAM" id="SSF56784">
    <property type="entry name" value="HAD-like"/>
    <property type="match status" value="1"/>
</dbReference>
<dbReference type="SFLD" id="SFLDF00027">
    <property type="entry name" value="p-type_atpase"/>
    <property type="match status" value="1"/>
</dbReference>
<dbReference type="GO" id="GO:0055070">
    <property type="term" value="P:copper ion homeostasis"/>
    <property type="evidence" value="ECO:0007669"/>
    <property type="project" value="TreeGrafter"/>
</dbReference>
<evidence type="ECO:0000256" key="18">
    <source>
        <dbReference type="ARBA" id="ARBA00049289"/>
    </source>
</evidence>
<keyword evidence="9 19" id="KW-0547">Nucleotide-binding</keyword>
<evidence type="ECO:0000256" key="12">
    <source>
        <dbReference type="ARBA" id="ARBA00022842"/>
    </source>
</evidence>
<evidence type="ECO:0000256" key="10">
    <source>
        <dbReference type="ARBA" id="ARBA00022796"/>
    </source>
</evidence>
<keyword evidence="4" id="KW-0813">Transport</keyword>
<name>C8X1X8_DESRD</name>
<keyword evidence="11 19" id="KW-0067">ATP-binding</keyword>
<dbReference type="Pfam" id="PF00702">
    <property type="entry name" value="Hydrolase"/>
    <property type="match status" value="1"/>
</dbReference>
<evidence type="ECO:0000256" key="3">
    <source>
        <dbReference type="ARBA" id="ARBA00012517"/>
    </source>
</evidence>
<dbReference type="Pfam" id="PF00122">
    <property type="entry name" value="E1-E2_ATPase"/>
    <property type="match status" value="1"/>
</dbReference>
<dbReference type="GO" id="GO:0005524">
    <property type="term" value="F:ATP binding"/>
    <property type="evidence" value="ECO:0007669"/>
    <property type="project" value="UniProtKB-UniRule"/>
</dbReference>
<dbReference type="InterPro" id="IPR008250">
    <property type="entry name" value="ATPase_P-typ_transduc_dom_A_sf"/>
</dbReference>
<evidence type="ECO:0000256" key="15">
    <source>
        <dbReference type="ARBA" id="ARBA00023008"/>
    </source>
</evidence>
<dbReference type="PANTHER" id="PTHR43520">
    <property type="entry name" value="ATP7, ISOFORM B"/>
    <property type="match status" value="1"/>
</dbReference>
<dbReference type="NCBIfam" id="TIGR01525">
    <property type="entry name" value="ATPase-IB_hvy"/>
    <property type="match status" value="1"/>
</dbReference>
<sequence length="686" mass="72975">MSSEHENHHSSNSHDHASHHEHMVQDFRHRFWISLVLTVPVLALSPMFKALVGLENWFRFSGEMYVLLAVSTAIFVYGGKPFYGGLVKELRKKEPGMMTLIGLAISVAFVYSAAVALGFPGKTFFWEVATLIDIMLVGHWIEMRSVMAASSALEELAKLLPGTAHKYTEGSTTEEVTVEQLQSGDRILIKPGEKIPADGVIESGTSSVDESMLTGEATPVAKKEGEEVIGGAVNGDGALSVTVKQTGEDSYLSQVINLVHQAQESKSKSQNLADRAALWLTIIALSAGAVTLFVWFGLAGRDFLFSLERTVTVMVITCPHALGLAVPLVAAVSTSLAAGRGFLIRDRGAFEKARGLQAVLFDKTGTLTEGTFRVTAVDAVEGVERREVLRLAGGVESQSEHPIAQGVLATLRDKHIEVPDIEQFEAIKGQGATARIEGRQVQVVSPGYLDDQGIAYDAGAFSDILDRGKTAVFVLVDGEVLGGLALSDTIRTSSKEAVAVLKKMGIRCLMVTGDNQDTADAVAAEVGIDEVFAEVLPEYKAQTVKDVQQRGLVTAMIGDGINDAPALAQADLGVAIGAGTDVAMETADIVLVRNDPRDVAGIVSLARATHRKMVQNLFWATGYNAFAIPLAAGILAPWGFFLSPAAGAVLMSLSTVIVAINARFLRARPLLVAADAGSDSNPVSAQ</sequence>
<protein>
    <recommendedName>
        <fullName evidence="3">P-type Cu(+) transporter</fullName>
        <ecNumber evidence="3">7.2.2.8</ecNumber>
    </recommendedName>
</protein>
<keyword evidence="22" id="KW-1185">Reference proteome</keyword>
<dbReference type="InterPro" id="IPR044492">
    <property type="entry name" value="P_typ_ATPase_HD_dom"/>
</dbReference>
<dbReference type="FunFam" id="3.40.50.1000:FF:000144">
    <property type="entry name" value="copper-transporting ATPase 1 isoform X2"/>
    <property type="match status" value="1"/>
</dbReference>
<feature type="transmembrane region" description="Helical" evidence="19">
    <location>
        <begin position="276"/>
        <end position="298"/>
    </location>
</feature>
<dbReference type="Gene3D" id="2.70.150.10">
    <property type="entry name" value="Calcium-transporting ATPase, cytoplasmic transduction domain A"/>
    <property type="match status" value="1"/>
</dbReference>
<evidence type="ECO:0000256" key="17">
    <source>
        <dbReference type="ARBA" id="ARBA00023136"/>
    </source>
</evidence>
<dbReference type="PROSITE" id="PS00154">
    <property type="entry name" value="ATPASE_E1_E2"/>
    <property type="match status" value="1"/>
</dbReference>
<evidence type="ECO:0000256" key="16">
    <source>
        <dbReference type="ARBA" id="ARBA00023065"/>
    </source>
</evidence>
<dbReference type="Gene3D" id="3.40.50.1000">
    <property type="entry name" value="HAD superfamily/HAD-like"/>
    <property type="match status" value="1"/>
</dbReference>
<dbReference type="InterPro" id="IPR059000">
    <property type="entry name" value="ATPase_P-type_domA"/>
</dbReference>
<dbReference type="InterPro" id="IPR027256">
    <property type="entry name" value="P-typ_ATPase_IB"/>
</dbReference>
<dbReference type="PRINTS" id="PR00943">
    <property type="entry name" value="CUATPASE"/>
</dbReference>
<gene>
    <name evidence="21" type="ordered locus">Dret_1262</name>
</gene>
<feature type="transmembrane region" description="Helical" evidence="19">
    <location>
        <begin position="95"/>
        <end position="117"/>
    </location>
</feature>
<dbReference type="InterPro" id="IPR023299">
    <property type="entry name" value="ATPase_P-typ_cyto_dom_N"/>
</dbReference>
<feature type="transmembrane region" description="Helical" evidence="19">
    <location>
        <begin position="31"/>
        <end position="52"/>
    </location>
</feature>
<keyword evidence="12" id="KW-0460">Magnesium</keyword>
<keyword evidence="10" id="KW-0187">Copper transport</keyword>
<dbReference type="EMBL" id="CP001734">
    <property type="protein sequence ID" value="ACV68550.1"/>
    <property type="molecule type" value="Genomic_DNA"/>
</dbReference>
<dbReference type="PANTHER" id="PTHR43520:SF5">
    <property type="entry name" value="CATION-TRANSPORTING P-TYPE ATPASE-RELATED"/>
    <property type="match status" value="1"/>
</dbReference>
<dbReference type="KEGG" id="drt:Dret_1262"/>
<keyword evidence="15" id="KW-0186">Copper</keyword>
<dbReference type="InterPro" id="IPR001757">
    <property type="entry name" value="P_typ_ATPase"/>
</dbReference>
<keyword evidence="14 19" id="KW-1133">Transmembrane helix</keyword>
<dbReference type="InterPro" id="IPR018303">
    <property type="entry name" value="ATPase_P-typ_P_site"/>
</dbReference>
<keyword evidence="8 19" id="KW-0479">Metal-binding</keyword>
<keyword evidence="7 19" id="KW-0812">Transmembrane</keyword>
<evidence type="ECO:0000256" key="1">
    <source>
        <dbReference type="ARBA" id="ARBA00004651"/>
    </source>
</evidence>
<evidence type="ECO:0000256" key="6">
    <source>
        <dbReference type="ARBA" id="ARBA00022553"/>
    </source>
</evidence>
<evidence type="ECO:0000259" key="20">
    <source>
        <dbReference type="Pfam" id="PF00122"/>
    </source>
</evidence>
<keyword evidence="5 19" id="KW-1003">Cell membrane</keyword>
<dbReference type="GO" id="GO:0005886">
    <property type="term" value="C:plasma membrane"/>
    <property type="evidence" value="ECO:0007669"/>
    <property type="project" value="UniProtKB-SubCell"/>
</dbReference>
<dbReference type="InterPro" id="IPR023214">
    <property type="entry name" value="HAD_sf"/>
</dbReference>
<dbReference type="InterPro" id="IPR023298">
    <property type="entry name" value="ATPase_P-typ_TM_dom_sf"/>
</dbReference>